<keyword evidence="2" id="KW-1185">Reference proteome</keyword>
<name>A0ABQ0DG13_9EUKA</name>
<dbReference type="Proteomes" id="UP001628156">
    <property type="component" value="Unassembled WGS sequence"/>
</dbReference>
<evidence type="ECO:0000313" key="2">
    <source>
        <dbReference type="Proteomes" id="UP001628156"/>
    </source>
</evidence>
<sequence length="293" mass="33839">MFKNNKPLTLVEQKQLSKSTEAYQQGVMIYLLVKSGFEVRVKRLDKSAKKTIQNYPIVSLKNCKTEEVIPFQQKVEEEANFARNREEKEQPSDQIQRHYERNKVTIACNRTIEFVEQLGFTIEQRGTRSTKYTVKLKKFSQVIGNGIKIVKEDIFTIGGSVMKYIKGTFGKNEESIIGVDLLNSLIFPNVSIDDVKQKTEGDTIIHNERLISYEDPKEEENTIESKEINKENKSFNKCEIVDEFDLGIDIPNEFIVKEKKDLTSEITGSIVHSYDPIFSFYTPNDINSKWAKK</sequence>
<accession>A0ABQ0DG13</accession>
<organism evidence="1 2">
    <name type="scientific">Entamoeba nuttalli</name>
    <dbReference type="NCBI Taxonomy" id="412467"/>
    <lineage>
        <taxon>Eukaryota</taxon>
        <taxon>Amoebozoa</taxon>
        <taxon>Evosea</taxon>
        <taxon>Archamoebae</taxon>
        <taxon>Mastigamoebida</taxon>
        <taxon>Entamoebidae</taxon>
        <taxon>Entamoeba</taxon>
    </lineage>
</organism>
<evidence type="ECO:0000313" key="1">
    <source>
        <dbReference type="EMBL" id="GAB1221800.1"/>
    </source>
</evidence>
<gene>
    <name evidence="1" type="ORF">ENUP19_0085G0015</name>
</gene>
<dbReference type="EMBL" id="BAAFRS010000085">
    <property type="protein sequence ID" value="GAB1221800.1"/>
    <property type="molecule type" value="Genomic_DNA"/>
</dbReference>
<proteinExistence type="predicted"/>
<protein>
    <submittedName>
        <fullName evidence="1">Uncharacterized protein</fullName>
    </submittedName>
</protein>
<reference evidence="1 2" key="1">
    <citation type="journal article" date="2019" name="PLoS Negl. Trop. Dis.">
        <title>Whole genome sequencing of Entamoeba nuttalli reveals mammalian host-related molecular signatures and a novel octapeptide-repeat surface protein.</title>
        <authorList>
            <person name="Tanaka M."/>
            <person name="Makiuchi T."/>
            <person name="Komiyama T."/>
            <person name="Shiina T."/>
            <person name="Osaki K."/>
            <person name="Tachibana H."/>
        </authorList>
    </citation>
    <scope>NUCLEOTIDE SEQUENCE [LARGE SCALE GENOMIC DNA]</scope>
    <source>
        <strain evidence="1 2">P19-061405</strain>
    </source>
</reference>
<comment type="caution">
    <text evidence="1">The sequence shown here is derived from an EMBL/GenBank/DDBJ whole genome shotgun (WGS) entry which is preliminary data.</text>
</comment>